<dbReference type="RefSeq" id="WP_370718521.1">
    <property type="nucleotide sequence ID" value="NZ_JBGGTQ010000004.1"/>
</dbReference>
<evidence type="ECO:0000313" key="10">
    <source>
        <dbReference type="EMBL" id="MEZ0492473.1"/>
    </source>
</evidence>
<dbReference type="PANTHER" id="PTHR43071">
    <property type="entry name" value="2-AMINO-4-HYDROXY-6-HYDROXYMETHYLDIHYDROPTERIDINE PYROPHOSPHOKINASE"/>
    <property type="match status" value="1"/>
</dbReference>
<dbReference type="EMBL" id="JBGGTQ010000004">
    <property type="protein sequence ID" value="MEZ0492473.1"/>
    <property type="molecule type" value="Genomic_DNA"/>
</dbReference>
<comment type="caution">
    <text evidence="10">The sequence shown here is derived from an EMBL/GenBank/DDBJ whole genome shotgun (WGS) entry which is preliminary data.</text>
</comment>
<dbReference type="InterPro" id="IPR035907">
    <property type="entry name" value="Hppk_sf"/>
</dbReference>
<evidence type="ECO:0000256" key="3">
    <source>
        <dbReference type="ARBA" id="ARBA00013253"/>
    </source>
</evidence>
<dbReference type="Proteomes" id="UP001566476">
    <property type="component" value="Unassembled WGS sequence"/>
</dbReference>
<dbReference type="GO" id="GO:0003848">
    <property type="term" value="F:2-amino-4-hydroxy-6-hydroxymethyldihydropteridine diphosphokinase activity"/>
    <property type="evidence" value="ECO:0007669"/>
    <property type="project" value="UniProtKB-EC"/>
</dbReference>
<evidence type="ECO:0000256" key="6">
    <source>
        <dbReference type="ARBA" id="ARBA00022777"/>
    </source>
</evidence>
<dbReference type="SUPFAM" id="SSF55083">
    <property type="entry name" value="6-hydroxymethyl-7,8-dihydropterin pyrophosphokinase, HPPK"/>
    <property type="match status" value="1"/>
</dbReference>
<evidence type="ECO:0000256" key="4">
    <source>
        <dbReference type="ARBA" id="ARBA00022679"/>
    </source>
</evidence>
<keyword evidence="5" id="KW-0547">Nucleotide-binding</keyword>
<keyword evidence="8" id="KW-0289">Folate biosynthesis</keyword>
<dbReference type="Gene3D" id="3.30.70.560">
    <property type="entry name" value="7,8-Dihydro-6-hydroxymethylpterin-pyrophosphokinase HPPK"/>
    <property type="match status" value="1"/>
</dbReference>
<comment type="pathway">
    <text evidence="2">Cofactor biosynthesis; tetrahydrofolate biosynthesis; 2-amino-4-hydroxy-6-hydroxymethyl-7,8-dihydropteridine diphosphate from 7,8-dihydroneopterin triphosphate: step 4/4.</text>
</comment>
<dbReference type="PANTHER" id="PTHR43071:SF1">
    <property type="entry name" value="2-AMINO-4-HYDROXY-6-HYDROXYMETHYLDIHYDROPTERIDINE PYROPHOSPHOKINASE"/>
    <property type="match status" value="1"/>
</dbReference>
<dbReference type="CDD" id="cd00483">
    <property type="entry name" value="HPPK"/>
    <property type="match status" value="1"/>
</dbReference>
<keyword evidence="11" id="KW-1185">Reference proteome</keyword>
<organism evidence="10 11">
    <name type="scientific">Kineococcus mangrovi</name>
    <dbReference type="NCBI Taxonomy" id="1660183"/>
    <lineage>
        <taxon>Bacteria</taxon>
        <taxon>Bacillati</taxon>
        <taxon>Actinomycetota</taxon>
        <taxon>Actinomycetes</taxon>
        <taxon>Kineosporiales</taxon>
        <taxon>Kineosporiaceae</taxon>
        <taxon>Kineococcus</taxon>
    </lineage>
</organism>
<reference evidence="10 11" key="1">
    <citation type="submission" date="2024-07" db="EMBL/GenBank/DDBJ databases">
        <authorList>
            <person name="Thanompreechachai J."/>
            <person name="Duangmal K."/>
        </authorList>
    </citation>
    <scope>NUCLEOTIDE SEQUENCE [LARGE SCALE GENOMIC DNA]</scope>
    <source>
        <strain evidence="10 11">TBRC 1896</strain>
    </source>
</reference>
<protein>
    <recommendedName>
        <fullName evidence="3">2-amino-4-hydroxy-6-hydroxymethyldihydropteridine diphosphokinase</fullName>
        <ecNumber evidence="3">2.7.6.3</ecNumber>
    </recommendedName>
</protein>
<evidence type="ECO:0000256" key="2">
    <source>
        <dbReference type="ARBA" id="ARBA00005051"/>
    </source>
</evidence>
<evidence type="ECO:0000313" key="11">
    <source>
        <dbReference type="Proteomes" id="UP001566476"/>
    </source>
</evidence>
<dbReference type="NCBIfam" id="TIGR01498">
    <property type="entry name" value="folK"/>
    <property type="match status" value="1"/>
</dbReference>
<keyword evidence="6" id="KW-0418">Kinase</keyword>
<accession>A0ABV4I1C3</accession>
<dbReference type="EC" id="2.7.6.3" evidence="3"/>
<keyword evidence="4 10" id="KW-0808">Transferase</keyword>
<evidence type="ECO:0000256" key="7">
    <source>
        <dbReference type="ARBA" id="ARBA00022840"/>
    </source>
</evidence>
<dbReference type="Pfam" id="PF01288">
    <property type="entry name" value="HPPK"/>
    <property type="match status" value="1"/>
</dbReference>
<name>A0ABV4I1C3_9ACTN</name>
<dbReference type="InterPro" id="IPR000550">
    <property type="entry name" value="Hppk"/>
</dbReference>
<sequence length="169" mass="17415">MRSGARAVLALGANVGHRAQTLHAAVEALGATDGITVEAVSTIVETAPVGAVPDQPDFLNAVVLVRTDLDPHALLAAAHAVEAGLGLDRSTKVPDGPRPIDVDVIAVGDLGDDVVLDEDGLVLPHPRAHERDFVLGPWAELDPDAVLPGAYGGRVVDLLTRLHHGEGPA</sequence>
<evidence type="ECO:0000256" key="1">
    <source>
        <dbReference type="ARBA" id="ARBA00000198"/>
    </source>
</evidence>
<feature type="domain" description="7,8-dihydro-6-hydroxymethylpterin-pyrophosphokinase" evidence="9">
    <location>
        <begin position="8"/>
        <end position="143"/>
    </location>
</feature>
<evidence type="ECO:0000256" key="8">
    <source>
        <dbReference type="ARBA" id="ARBA00022909"/>
    </source>
</evidence>
<proteinExistence type="predicted"/>
<evidence type="ECO:0000256" key="5">
    <source>
        <dbReference type="ARBA" id="ARBA00022741"/>
    </source>
</evidence>
<evidence type="ECO:0000259" key="9">
    <source>
        <dbReference type="Pfam" id="PF01288"/>
    </source>
</evidence>
<comment type="catalytic activity">
    <reaction evidence="1">
        <text>6-hydroxymethyl-7,8-dihydropterin + ATP = (7,8-dihydropterin-6-yl)methyl diphosphate + AMP + H(+)</text>
        <dbReference type="Rhea" id="RHEA:11412"/>
        <dbReference type="ChEBI" id="CHEBI:15378"/>
        <dbReference type="ChEBI" id="CHEBI:30616"/>
        <dbReference type="ChEBI" id="CHEBI:44841"/>
        <dbReference type="ChEBI" id="CHEBI:72950"/>
        <dbReference type="ChEBI" id="CHEBI:456215"/>
        <dbReference type="EC" id="2.7.6.3"/>
    </reaction>
</comment>
<keyword evidence="7" id="KW-0067">ATP-binding</keyword>
<gene>
    <name evidence="10" type="primary">folK</name>
    <name evidence="10" type="ORF">AB2L28_09520</name>
</gene>